<organism evidence="2 3">
    <name type="scientific">Ceratitis capitata</name>
    <name type="common">Mediterranean fruit fly</name>
    <name type="synonym">Tephritis capitata</name>
    <dbReference type="NCBI Taxonomy" id="7213"/>
    <lineage>
        <taxon>Eukaryota</taxon>
        <taxon>Metazoa</taxon>
        <taxon>Ecdysozoa</taxon>
        <taxon>Arthropoda</taxon>
        <taxon>Hexapoda</taxon>
        <taxon>Insecta</taxon>
        <taxon>Pterygota</taxon>
        <taxon>Neoptera</taxon>
        <taxon>Endopterygota</taxon>
        <taxon>Diptera</taxon>
        <taxon>Brachycera</taxon>
        <taxon>Muscomorpha</taxon>
        <taxon>Tephritoidea</taxon>
        <taxon>Tephritidae</taxon>
        <taxon>Ceratitis</taxon>
        <taxon>Ceratitis</taxon>
    </lineage>
</organism>
<reference evidence="2" key="1">
    <citation type="submission" date="2020-11" db="EMBL/GenBank/DDBJ databases">
        <authorList>
            <person name="Whitehead M."/>
        </authorList>
    </citation>
    <scope>NUCLEOTIDE SEQUENCE</scope>
    <source>
        <strain evidence="2">EGII</strain>
    </source>
</reference>
<proteinExistence type="predicted"/>
<evidence type="ECO:0000313" key="3">
    <source>
        <dbReference type="Proteomes" id="UP000606786"/>
    </source>
</evidence>
<feature type="compositionally biased region" description="Basic residues" evidence="1">
    <location>
        <begin position="78"/>
        <end position="96"/>
    </location>
</feature>
<accession>A0A811VD94</accession>
<evidence type="ECO:0000256" key="1">
    <source>
        <dbReference type="SAM" id="MobiDB-lite"/>
    </source>
</evidence>
<gene>
    <name evidence="2" type="ORF">CCAP1982_LOCUS20295</name>
</gene>
<name>A0A811VD94_CERCA</name>
<dbReference type="OrthoDB" id="8034038at2759"/>
<protein>
    <submittedName>
        <fullName evidence="2">(Mediterranean fruit fly) hypothetical protein</fullName>
    </submittedName>
</protein>
<dbReference type="EMBL" id="CAJHJT010000056">
    <property type="protein sequence ID" value="CAD7012193.1"/>
    <property type="molecule type" value="Genomic_DNA"/>
</dbReference>
<dbReference type="Proteomes" id="UP000606786">
    <property type="component" value="Unassembled WGS sequence"/>
</dbReference>
<dbReference type="Pfam" id="PF13921">
    <property type="entry name" value="Myb_DNA-bind_6"/>
    <property type="match status" value="1"/>
</dbReference>
<keyword evidence="3" id="KW-1185">Reference proteome</keyword>
<feature type="region of interest" description="Disordered" evidence="1">
    <location>
        <begin position="78"/>
        <end position="101"/>
    </location>
</feature>
<sequence length="172" mass="20361">MTTSWQHLPSKNTKYRHFFPLAIWPDEKTQILFAKYAHYLPEIGPTKKLKNKKEMWLQISLEISGKSPKQCEERYKTVTKRKKSSAAHKVGAKKKKTEPDDSIDVEVEEVRKSVREEYYMKFDKSKTKTVQDTLLEIAQKREQAWERRHREKMDAIGKIHKLLAKMVQTKGK</sequence>
<evidence type="ECO:0000313" key="2">
    <source>
        <dbReference type="EMBL" id="CAD7012193.1"/>
    </source>
</evidence>
<dbReference type="Gene3D" id="1.10.10.60">
    <property type="entry name" value="Homeodomain-like"/>
    <property type="match status" value="1"/>
</dbReference>
<dbReference type="AlphaFoldDB" id="A0A811VD94"/>
<comment type="caution">
    <text evidence="2">The sequence shown here is derived from an EMBL/GenBank/DDBJ whole genome shotgun (WGS) entry which is preliminary data.</text>
</comment>